<keyword evidence="1 5" id="KW-0489">Methyltransferase</keyword>
<evidence type="ECO:0000313" key="7">
    <source>
        <dbReference type="Proteomes" id="UP000443070"/>
    </source>
</evidence>
<evidence type="ECO:0000259" key="4">
    <source>
        <dbReference type="Pfam" id="PF08241"/>
    </source>
</evidence>
<proteinExistence type="predicted"/>
<keyword evidence="7" id="KW-1185">Reference proteome</keyword>
<evidence type="ECO:0000256" key="1">
    <source>
        <dbReference type="ARBA" id="ARBA00022603"/>
    </source>
</evidence>
<dbReference type="GO" id="GO:0008757">
    <property type="term" value="F:S-adenosylmethionine-dependent methyltransferase activity"/>
    <property type="evidence" value="ECO:0007669"/>
    <property type="project" value="InterPro"/>
</dbReference>
<dbReference type="PANTHER" id="PTHR43464:SF19">
    <property type="entry name" value="UBIQUINONE BIOSYNTHESIS O-METHYLTRANSFERASE, MITOCHONDRIAL"/>
    <property type="match status" value="1"/>
</dbReference>
<evidence type="ECO:0000256" key="2">
    <source>
        <dbReference type="ARBA" id="ARBA00022679"/>
    </source>
</evidence>
<dbReference type="EMBL" id="WNBM01000012">
    <property type="protein sequence ID" value="MTT76839.1"/>
    <property type="molecule type" value="Genomic_DNA"/>
</dbReference>
<dbReference type="EMBL" id="WNBW01000014">
    <property type="protein sequence ID" value="MTU04971.1"/>
    <property type="molecule type" value="Genomic_DNA"/>
</dbReference>
<evidence type="ECO:0000313" key="8">
    <source>
        <dbReference type="Proteomes" id="UP000484547"/>
    </source>
</evidence>
<organism evidence="5 8">
    <name type="scientific">Phascolarctobacterium faecium</name>
    <dbReference type="NCBI Taxonomy" id="33025"/>
    <lineage>
        <taxon>Bacteria</taxon>
        <taxon>Bacillati</taxon>
        <taxon>Bacillota</taxon>
        <taxon>Negativicutes</taxon>
        <taxon>Acidaminococcales</taxon>
        <taxon>Acidaminococcaceae</taxon>
        <taxon>Phascolarctobacterium</taxon>
    </lineage>
</organism>
<dbReference type="Proteomes" id="UP000443070">
    <property type="component" value="Unassembled WGS sequence"/>
</dbReference>
<dbReference type="GO" id="GO:0032259">
    <property type="term" value="P:methylation"/>
    <property type="evidence" value="ECO:0007669"/>
    <property type="project" value="UniProtKB-KW"/>
</dbReference>
<reference evidence="7 8" key="1">
    <citation type="journal article" date="2019" name="Nat. Med.">
        <title>A library of human gut bacterial isolates paired with longitudinal multiomics data enables mechanistic microbiome research.</title>
        <authorList>
            <person name="Poyet M."/>
            <person name="Groussin M."/>
            <person name="Gibbons S.M."/>
            <person name="Avila-Pacheco J."/>
            <person name="Jiang X."/>
            <person name="Kearney S.M."/>
            <person name="Perrotta A.R."/>
            <person name="Berdy B."/>
            <person name="Zhao S."/>
            <person name="Lieberman T.D."/>
            <person name="Swanson P.K."/>
            <person name="Smith M."/>
            <person name="Roesemann S."/>
            <person name="Alexander J.E."/>
            <person name="Rich S.A."/>
            <person name="Livny J."/>
            <person name="Vlamakis H."/>
            <person name="Clish C."/>
            <person name="Bullock K."/>
            <person name="Deik A."/>
            <person name="Scott J."/>
            <person name="Pierce K.A."/>
            <person name="Xavier R.J."/>
            <person name="Alm E.J."/>
        </authorList>
    </citation>
    <scope>NUCLEOTIDE SEQUENCE [LARGE SCALE GENOMIC DNA]</scope>
    <source>
        <strain evidence="5 8">BIOML-A13</strain>
        <strain evidence="6 7">BIOML-A3</strain>
    </source>
</reference>
<dbReference type="AlphaFoldDB" id="A0A7X2XHI5"/>
<dbReference type="OrthoDB" id="5522265at2"/>
<dbReference type="Proteomes" id="UP000484547">
    <property type="component" value="Unassembled WGS sequence"/>
</dbReference>
<feature type="domain" description="Methyltransferase type 11" evidence="4">
    <location>
        <begin position="59"/>
        <end position="153"/>
    </location>
</feature>
<protein>
    <submittedName>
        <fullName evidence="5">Methyltransferase domain-containing protein</fullName>
    </submittedName>
</protein>
<name>A0A7X2XHI5_9FIRM</name>
<sequence length="257" mass="29582">MTSALFEVNKKYWTDRAPSYSQVNQEELAGCQRSNWLREISRQIQMVYPNRAPQEITVLDAGTGPGFFAVILAEAGYKVTAIDAAPAMLAEAKRNAGPWQEAIDFRLMDAQKPTFTAESFDVVLSRNLTWVLEDPEQTYGNWHHVLKPGGLLLNFDANWYNYLYDADLKQQYEQDRRNVQQNDLEDHYLSTDIDAMEAIALQVPLTGIQRPHWDIRTLEKLRMRSITTDVSVWQRVWSTVEKINYASTPMFMIAAIK</sequence>
<dbReference type="Gene3D" id="3.40.50.150">
    <property type="entry name" value="Vaccinia Virus protein VP39"/>
    <property type="match status" value="1"/>
</dbReference>
<evidence type="ECO:0000313" key="5">
    <source>
        <dbReference type="EMBL" id="MTT76839.1"/>
    </source>
</evidence>
<accession>A0A7X2XHI5</accession>
<dbReference type="PANTHER" id="PTHR43464">
    <property type="entry name" value="METHYLTRANSFERASE"/>
    <property type="match status" value="1"/>
</dbReference>
<evidence type="ECO:0000256" key="3">
    <source>
        <dbReference type="ARBA" id="ARBA00022691"/>
    </source>
</evidence>
<keyword evidence="3" id="KW-0949">S-adenosyl-L-methionine</keyword>
<dbReference type="SUPFAM" id="SSF53335">
    <property type="entry name" value="S-adenosyl-L-methionine-dependent methyltransferases"/>
    <property type="match status" value="1"/>
</dbReference>
<dbReference type="InterPro" id="IPR013216">
    <property type="entry name" value="Methyltransf_11"/>
</dbReference>
<dbReference type="Pfam" id="PF08241">
    <property type="entry name" value="Methyltransf_11"/>
    <property type="match status" value="1"/>
</dbReference>
<keyword evidence="2 5" id="KW-0808">Transferase</keyword>
<evidence type="ECO:0000313" key="6">
    <source>
        <dbReference type="EMBL" id="MTU04971.1"/>
    </source>
</evidence>
<dbReference type="CDD" id="cd02440">
    <property type="entry name" value="AdoMet_MTases"/>
    <property type="match status" value="1"/>
</dbReference>
<dbReference type="InterPro" id="IPR029063">
    <property type="entry name" value="SAM-dependent_MTases_sf"/>
</dbReference>
<dbReference type="RefSeq" id="WP_149992526.1">
    <property type="nucleotide sequence ID" value="NZ_DBFJLF010000004.1"/>
</dbReference>
<gene>
    <name evidence="5" type="ORF">GMD11_11315</name>
    <name evidence="6" type="ORF">GMD18_11310</name>
</gene>
<comment type="caution">
    <text evidence="5">The sequence shown here is derived from an EMBL/GenBank/DDBJ whole genome shotgun (WGS) entry which is preliminary data.</text>
</comment>